<evidence type="ECO:0000313" key="1">
    <source>
        <dbReference type="EMBL" id="KUJ07309.1"/>
    </source>
</evidence>
<evidence type="ECO:0000313" key="2">
    <source>
        <dbReference type="Proteomes" id="UP000070700"/>
    </source>
</evidence>
<dbReference type="Proteomes" id="UP000070700">
    <property type="component" value="Unassembled WGS sequence"/>
</dbReference>
<reference evidence="1 2" key="1">
    <citation type="submission" date="2015-10" db="EMBL/GenBank/DDBJ databases">
        <title>Full genome of DAOMC 229536 Phialocephala scopiformis, a fungal endophyte of spruce producing the potent anti-insectan compound rugulosin.</title>
        <authorList>
            <consortium name="DOE Joint Genome Institute"/>
            <person name="Walker A.K."/>
            <person name="Frasz S.L."/>
            <person name="Seifert K.A."/>
            <person name="Miller J.D."/>
            <person name="Mondo S.J."/>
            <person name="Labutti K."/>
            <person name="Lipzen A."/>
            <person name="Dockter R."/>
            <person name="Kennedy M."/>
            <person name="Grigoriev I.V."/>
            <person name="Spatafora J.W."/>
        </authorList>
    </citation>
    <scope>NUCLEOTIDE SEQUENCE [LARGE SCALE GENOMIC DNA]</scope>
    <source>
        <strain evidence="1 2">CBS 120377</strain>
    </source>
</reference>
<gene>
    <name evidence="1" type="ORF">LY89DRAFT_702433</name>
</gene>
<name>A0A132B5P1_MOLSC</name>
<dbReference type="GeneID" id="28826980"/>
<dbReference type="STRING" id="149040.A0A132B5P1"/>
<evidence type="ECO:0008006" key="3">
    <source>
        <dbReference type="Google" id="ProtNLM"/>
    </source>
</evidence>
<keyword evidence="2" id="KW-1185">Reference proteome</keyword>
<accession>A0A132B5P1</accession>
<dbReference type="AlphaFoldDB" id="A0A132B5P1"/>
<dbReference type="PANTHER" id="PTHR42044">
    <property type="entry name" value="DUF676 DOMAIN-CONTAINING PROTEIN-RELATED"/>
    <property type="match status" value="1"/>
</dbReference>
<dbReference type="OrthoDB" id="202545at2759"/>
<dbReference type="KEGG" id="psco:LY89DRAFT_702433"/>
<dbReference type="InParanoid" id="A0A132B5P1"/>
<protein>
    <recommendedName>
        <fullName evidence="3">DUF676 domain-containing protein</fullName>
    </recommendedName>
</protein>
<dbReference type="EMBL" id="KQ947440">
    <property type="protein sequence ID" value="KUJ07309.1"/>
    <property type="molecule type" value="Genomic_DNA"/>
</dbReference>
<organism evidence="1 2">
    <name type="scientific">Mollisia scopiformis</name>
    <name type="common">Conifer needle endophyte fungus</name>
    <name type="synonym">Phialocephala scopiformis</name>
    <dbReference type="NCBI Taxonomy" id="149040"/>
    <lineage>
        <taxon>Eukaryota</taxon>
        <taxon>Fungi</taxon>
        <taxon>Dikarya</taxon>
        <taxon>Ascomycota</taxon>
        <taxon>Pezizomycotina</taxon>
        <taxon>Leotiomycetes</taxon>
        <taxon>Helotiales</taxon>
        <taxon>Mollisiaceae</taxon>
        <taxon>Mollisia</taxon>
    </lineage>
</organism>
<sequence length="284" mass="31441">MRLLNGAPTTEALVGLPDGTDPVNDEHELWFFINGVATGQSNLDLLARTFQREVVGIHNITAGFIFDLLECLIQRDLDYKTKDIRIGRAQLRSALAAPATKKVVLITHSQGGIEGSSILDWLLTDLSTEAVSKLEIYNFGNAARHFSNPLIKSPSPGGVGEGKGGRGERVIKYIEHYANSHDFVANIGVLNFTSPQAQPYADGNPFYGPVFIREGSGHLLNMHYLDTMFTMKDGRVHDEGNEFMNTILQDRRDRGEMVNGNGVKRIKDVSRLWQYRNGGGPKDE</sequence>
<dbReference type="PANTHER" id="PTHR42044:SF2">
    <property type="entry name" value="DUF676 DOMAIN-CONTAINING PROTEIN"/>
    <property type="match status" value="1"/>
</dbReference>
<proteinExistence type="predicted"/>
<dbReference type="RefSeq" id="XP_018061664.1">
    <property type="nucleotide sequence ID" value="XM_018217254.1"/>
</dbReference>